<keyword evidence="6" id="KW-1185">Reference proteome</keyword>
<dbReference type="SUPFAM" id="SSF46689">
    <property type="entry name" value="Homeodomain-like"/>
    <property type="match status" value="1"/>
</dbReference>
<dbReference type="GO" id="GO:0003700">
    <property type="term" value="F:DNA-binding transcription factor activity"/>
    <property type="evidence" value="ECO:0007669"/>
    <property type="project" value="TreeGrafter"/>
</dbReference>
<dbReference type="Gene3D" id="1.10.357.10">
    <property type="entry name" value="Tetracycline Repressor, domain 2"/>
    <property type="match status" value="1"/>
</dbReference>
<evidence type="ECO:0000259" key="4">
    <source>
        <dbReference type="PROSITE" id="PS50977"/>
    </source>
</evidence>
<evidence type="ECO:0000256" key="3">
    <source>
        <dbReference type="SAM" id="MobiDB-lite"/>
    </source>
</evidence>
<dbReference type="Pfam" id="PF00440">
    <property type="entry name" value="TetR_N"/>
    <property type="match status" value="1"/>
</dbReference>
<dbReference type="RefSeq" id="WP_239116112.1">
    <property type="nucleotide sequence ID" value="NZ_BAABHH010000035.1"/>
</dbReference>
<dbReference type="PANTHER" id="PTHR30055:SF209">
    <property type="entry name" value="POSSIBLE TRANSCRIPTIONAL REGULATORY PROTEIN (PROBABLY TETR-FAMILY)"/>
    <property type="match status" value="1"/>
</dbReference>
<reference evidence="5 6" key="1">
    <citation type="submission" date="2021-01" db="EMBL/GenBank/DDBJ databases">
        <title>Whole genome shotgun sequence of Planotetraspora kaengkrachanensis NBRC 104272.</title>
        <authorList>
            <person name="Komaki H."/>
            <person name="Tamura T."/>
        </authorList>
    </citation>
    <scope>NUCLEOTIDE SEQUENCE [LARGE SCALE GENOMIC DNA]</scope>
    <source>
        <strain evidence="5 6">NBRC 104272</strain>
    </source>
</reference>
<organism evidence="5 6">
    <name type="scientific">Planotetraspora kaengkrachanensis</name>
    <dbReference type="NCBI Taxonomy" id="575193"/>
    <lineage>
        <taxon>Bacteria</taxon>
        <taxon>Bacillati</taxon>
        <taxon>Actinomycetota</taxon>
        <taxon>Actinomycetes</taxon>
        <taxon>Streptosporangiales</taxon>
        <taxon>Streptosporangiaceae</taxon>
        <taxon>Planotetraspora</taxon>
    </lineage>
</organism>
<dbReference type="PRINTS" id="PR00455">
    <property type="entry name" value="HTHTETR"/>
</dbReference>
<feature type="domain" description="HTH tetR-type" evidence="4">
    <location>
        <begin position="35"/>
        <end position="95"/>
    </location>
</feature>
<dbReference type="Proteomes" id="UP000630097">
    <property type="component" value="Unassembled WGS sequence"/>
</dbReference>
<dbReference type="EMBL" id="BONV01000053">
    <property type="protein sequence ID" value="GIG84536.1"/>
    <property type="molecule type" value="Genomic_DNA"/>
</dbReference>
<dbReference type="PANTHER" id="PTHR30055">
    <property type="entry name" value="HTH-TYPE TRANSCRIPTIONAL REGULATOR RUTR"/>
    <property type="match status" value="1"/>
</dbReference>
<dbReference type="InterPro" id="IPR001647">
    <property type="entry name" value="HTH_TetR"/>
</dbReference>
<evidence type="ECO:0000256" key="1">
    <source>
        <dbReference type="ARBA" id="ARBA00023125"/>
    </source>
</evidence>
<proteinExistence type="predicted"/>
<name>A0A8J3VC18_9ACTN</name>
<dbReference type="PROSITE" id="PS50977">
    <property type="entry name" value="HTH_TETR_2"/>
    <property type="match status" value="1"/>
</dbReference>
<feature type="DNA-binding region" description="H-T-H motif" evidence="2">
    <location>
        <begin position="58"/>
        <end position="77"/>
    </location>
</feature>
<feature type="region of interest" description="Disordered" evidence="3">
    <location>
        <begin position="1"/>
        <end position="31"/>
    </location>
</feature>
<accession>A0A8J3VC18</accession>
<dbReference type="InterPro" id="IPR009057">
    <property type="entry name" value="Homeodomain-like_sf"/>
</dbReference>
<evidence type="ECO:0000313" key="5">
    <source>
        <dbReference type="EMBL" id="GIG84536.1"/>
    </source>
</evidence>
<protein>
    <recommendedName>
        <fullName evidence="4">HTH tetR-type domain-containing protein</fullName>
    </recommendedName>
</protein>
<sequence>MRDDQPPRAGIAADGPATPSLPLAGQAPHERADAARNRNRLLDAAARLVARHGAEHVSMDAVAAAASVGKGTVYRRFGDRAGLMLALLDHAERTFQEAFVSGPPPLGLGAPPRERLHAFGTAAIRHEIRYRDLYLAAEQKPARRYANHPPRDVHALHLTTLLRAAGVTGDIELLVEALLGYLDPALVNHLHTRRGMPVERIEAGWTDLVDRLLRWLPA</sequence>
<dbReference type="AlphaFoldDB" id="A0A8J3VC18"/>
<gene>
    <name evidence="5" type="ORF">Pka01_76630</name>
</gene>
<keyword evidence="1 2" id="KW-0238">DNA-binding</keyword>
<dbReference type="GO" id="GO:0000976">
    <property type="term" value="F:transcription cis-regulatory region binding"/>
    <property type="evidence" value="ECO:0007669"/>
    <property type="project" value="TreeGrafter"/>
</dbReference>
<evidence type="ECO:0000256" key="2">
    <source>
        <dbReference type="PROSITE-ProRule" id="PRU00335"/>
    </source>
</evidence>
<dbReference type="InterPro" id="IPR050109">
    <property type="entry name" value="HTH-type_TetR-like_transc_reg"/>
</dbReference>
<evidence type="ECO:0000313" key="6">
    <source>
        <dbReference type="Proteomes" id="UP000630097"/>
    </source>
</evidence>
<comment type="caution">
    <text evidence="5">The sequence shown here is derived from an EMBL/GenBank/DDBJ whole genome shotgun (WGS) entry which is preliminary data.</text>
</comment>